<keyword evidence="1" id="KW-0812">Transmembrane</keyword>
<comment type="caution">
    <text evidence="2">The sequence shown here is derived from an EMBL/GenBank/DDBJ whole genome shotgun (WGS) entry which is preliminary data.</text>
</comment>
<organism evidence="2 3">
    <name type="scientific">Candidatus Coprovicinus avistercoris</name>
    <dbReference type="NCBI Taxonomy" id="2840754"/>
    <lineage>
        <taxon>Bacteria</taxon>
        <taxon>Bacillati</taxon>
        <taxon>Actinomycetota</taxon>
        <taxon>Coriobacteriia</taxon>
        <taxon>Coriobacteriales</taxon>
        <taxon>Coriobacteriaceae</taxon>
        <taxon>Coriobacteriaceae incertae sedis</taxon>
        <taxon>Candidatus Coprovicinus</taxon>
    </lineage>
</organism>
<keyword evidence="1" id="KW-0472">Membrane</keyword>
<reference evidence="2" key="2">
    <citation type="journal article" date="2021" name="PeerJ">
        <title>Extensive microbial diversity within the chicken gut microbiome revealed by metagenomics and culture.</title>
        <authorList>
            <person name="Gilroy R."/>
            <person name="Ravi A."/>
            <person name="Getino M."/>
            <person name="Pursley I."/>
            <person name="Horton D.L."/>
            <person name="Alikhan N.F."/>
            <person name="Baker D."/>
            <person name="Gharbi K."/>
            <person name="Hall N."/>
            <person name="Watson M."/>
            <person name="Adriaenssens E.M."/>
            <person name="Foster-Nyarko E."/>
            <person name="Jarju S."/>
            <person name="Secka A."/>
            <person name="Antonio M."/>
            <person name="Oren A."/>
            <person name="Chaudhuri R.R."/>
            <person name="La Ragione R."/>
            <person name="Hildebrand F."/>
            <person name="Pallen M.J."/>
        </authorList>
    </citation>
    <scope>NUCLEOTIDE SEQUENCE</scope>
    <source>
        <strain evidence="2">ChiHjej12B11-29160</strain>
    </source>
</reference>
<proteinExistence type="predicted"/>
<evidence type="ECO:0008006" key="4">
    <source>
        <dbReference type="Google" id="ProtNLM"/>
    </source>
</evidence>
<feature type="transmembrane region" description="Helical" evidence="1">
    <location>
        <begin position="12"/>
        <end position="34"/>
    </location>
</feature>
<evidence type="ECO:0000313" key="3">
    <source>
        <dbReference type="Proteomes" id="UP000824078"/>
    </source>
</evidence>
<sequence>MKALIFERKAQMSVELAALLPILIVMVFMAYSLMRYVELCAQFDQVALDAIVSQGVSPPGEQTMEHAQREVKTCIENAMGNADAYEVEVHAETVGRFGGSGNMSVIPCLTRFTCMLRVKPWPSHFSIAGINFSPPGVLIHERSLVVDRYRPGVVV</sequence>
<dbReference type="AlphaFoldDB" id="A0A9D1HXM1"/>
<reference evidence="2" key="1">
    <citation type="submission" date="2020-10" db="EMBL/GenBank/DDBJ databases">
        <authorList>
            <person name="Gilroy R."/>
        </authorList>
    </citation>
    <scope>NUCLEOTIDE SEQUENCE</scope>
    <source>
        <strain evidence="2">ChiHjej12B11-29160</strain>
    </source>
</reference>
<name>A0A9D1HXM1_9ACTN</name>
<evidence type="ECO:0000313" key="2">
    <source>
        <dbReference type="EMBL" id="HIU24463.1"/>
    </source>
</evidence>
<protein>
    <recommendedName>
        <fullName evidence="4">TadE-like protein</fullName>
    </recommendedName>
</protein>
<keyword evidence="1" id="KW-1133">Transmembrane helix</keyword>
<dbReference type="Proteomes" id="UP000824078">
    <property type="component" value="Unassembled WGS sequence"/>
</dbReference>
<gene>
    <name evidence="2" type="ORF">IAD17_06030</name>
</gene>
<accession>A0A9D1HXM1</accession>
<dbReference type="EMBL" id="DVMQ01000017">
    <property type="protein sequence ID" value="HIU24463.1"/>
    <property type="molecule type" value="Genomic_DNA"/>
</dbReference>
<evidence type="ECO:0000256" key="1">
    <source>
        <dbReference type="SAM" id="Phobius"/>
    </source>
</evidence>